<dbReference type="EMBL" id="JAQQXS010000004">
    <property type="protein sequence ID" value="MDC8784561.1"/>
    <property type="molecule type" value="Genomic_DNA"/>
</dbReference>
<reference evidence="2 3" key="1">
    <citation type="submission" date="2022-10" db="EMBL/GenBank/DDBJ databases">
        <title>paucibacter sp. hw8 Genome sequencing.</title>
        <authorList>
            <person name="Park S."/>
        </authorList>
    </citation>
    <scope>NUCLEOTIDE SEQUENCE [LARGE SCALE GENOMIC DNA]</scope>
    <source>
        <strain evidence="3">hw8</strain>
    </source>
</reference>
<feature type="region of interest" description="Disordered" evidence="1">
    <location>
        <begin position="33"/>
        <end position="63"/>
    </location>
</feature>
<evidence type="ECO:0000313" key="2">
    <source>
        <dbReference type="EMBL" id="MDC8784561.1"/>
    </source>
</evidence>
<keyword evidence="3" id="KW-1185">Reference proteome</keyword>
<dbReference type="RefSeq" id="WP_273595683.1">
    <property type="nucleotide sequence ID" value="NZ_JAQQXS010000004.1"/>
</dbReference>
<protein>
    <submittedName>
        <fullName evidence="2">Uncharacterized protein</fullName>
    </submittedName>
</protein>
<organism evidence="2 3">
    <name type="scientific">Roseateles koreensis</name>
    <dbReference type="NCBI Taxonomy" id="2987526"/>
    <lineage>
        <taxon>Bacteria</taxon>
        <taxon>Pseudomonadati</taxon>
        <taxon>Pseudomonadota</taxon>
        <taxon>Betaproteobacteria</taxon>
        <taxon>Burkholderiales</taxon>
        <taxon>Sphaerotilaceae</taxon>
        <taxon>Roseateles</taxon>
    </lineage>
</organism>
<comment type="caution">
    <text evidence="2">The sequence shown here is derived from an EMBL/GenBank/DDBJ whole genome shotgun (WGS) entry which is preliminary data.</text>
</comment>
<name>A0ABT5KNY6_9BURK</name>
<evidence type="ECO:0000313" key="3">
    <source>
        <dbReference type="Proteomes" id="UP001219862"/>
    </source>
</evidence>
<dbReference type="Proteomes" id="UP001219862">
    <property type="component" value="Unassembled WGS sequence"/>
</dbReference>
<evidence type="ECO:0000256" key="1">
    <source>
        <dbReference type="SAM" id="MobiDB-lite"/>
    </source>
</evidence>
<gene>
    <name evidence="2" type="ORF">PRZ01_05105</name>
</gene>
<feature type="compositionally biased region" description="Polar residues" evidence="1">
    <location>
        <begin position="37"/>
        <end position="63"/>
    </location>
</feature>
<accession>A0ABT5KNY6</accession>
<proteinExistence type="predicted"/>
<sequence>MSQFVAPRPQNSRMVIKPRNPLVGPALLRLAGRHRSSASAQRQNAQRTLKQELKTLTSPDRCP</sequence>